<dbReference type="PROSITE" id="PS51257">
    <property type="entry name" value="PROKAR_LIPOPROTEIN"/>
    <property type="match status" value="1"/>
</dbReference>
<dbReference type="AlphaFoldDB" id="A0A7I9VL77"/>
<dbReference type="EMBL" id="BJTG01000003">
    <property type="protein sequence ID" value="GEJ56737.1"/>
    <property type="molecule type" value="Genomic_DNA"/>
</dbReference>
<gene>
    <name evidence="2" type="ORF">AMYX_14780</name>
</gene>
<evidence type="ECO:0000313" key="3">
    <source>
        <dbReference type="Proteomes" id="UP000503640"/>
    </source>
</evidence>
<keyword evidence="3" id="KW-1185">Reference proteome</keyword>
<reference evidence="3" key="1">
    <citation type="journal article" date="2020" name="Appl. Environ. Microbiol.">
        <title>Diazotrophic Anaeromyxobacter Isolates from Soils.</title>
        <authorList>
            <person name="Masuda Y."/>
            <person name="Yamanaka H."/>
            <person name="Xu Z.X."/>
            <person name="Shiratori Y."/>
            <person name="Aono T."/>
            <person name="Amachi S."/>
            <person name="Senoo K."/>
            <person name="Itoh H."/>
        </authorList>
    </citation>
    <scope>NUCLEOTIDE SEQUENCE [LARGE SCALE GENOMIC DNA]</scope>
    <source>
        <strain evidence="3">R267</strain>
    </source>
</reference>
<dbReference type="Proteomes" id="UP000503640">
    <property type="component" value="Unassembled WGS sequence"/>
</dbReference>
<evidence type="ECO:0000313" key="2">
    <source>
        <dbReference type="EMBL" id="GEJ56737.1"/>
    </source>
</evidence>
<proteinExistence type="predicted"/>
<evidence type="ECO:0008006" key="4">
    <source>
        <dbReference type="Google" id="ProtNLM"/>
    </source>
</evidence>
<sequence>MSAPRAARALGLALAAALAGCEARAHPPACPGAPVATLVFSGQADKADGGICPSVDGGLAFTGTLSYTDTQAYLCLDRLESAPLAGDREGDHLTLKAPPAPATLDACGCPLTVVETLEGDLLRSDGGVTGFSGQLSDDLAPPDGGTAGCEKDGGTACGVPCTARWTVTGAP</sequence>
<dbReference type="RefSeq" id="WP_176064219.1">
    <property type="nucleotide sequence ID" value="NZ_BJTG01000003.1"/>
</dbReference>
<keyword evidence="1" id="KW-0732">Signal</keyword>
<name>A0A7I9VL77_9BACT</name>
<accession>A0A7I9VL77</accession>
<protein>
    <recommendedName>
        <fullName evidence="4">Lipoprotein</fullName>
    </recommendedName>
</protein>
<feature type="signal peptide" evidence="1">
    <location>
        <begin position="1"/>
        <end position="25"/>
    </location>
</feature>
<evidence type="ECO:0000256" key="1">
    <source>
        <dbReference type="SAM" id="SignalP"/>
    </source>
</evidence>
<organism evidence="2 3">
    <name type="scientific">Anaeromyxobacter diazotrophicus</name>
    <dbReference type="NCBI Taxonomy" id="2590199"/>
    <lineage>
        <taxon>Bacteria</taxon>
        <taxon>Pseudomonadati</taxon>
        <taxon>Myxococcota</taxon>
        <taxon>Myxococcia</taxon>
        <taxon>Myxococcales</taxon>
        <taxon>Cystobacterineae</taxon>
        <taxon>Anaeromyxobacteraceae</taxon>
        <taxon>Anaeromyxobacter</taxon>
    </lineage>
</organism>
<comment type="caution">
    <text evidence="2">The sequence shown here is derived from an EMBL/GenBank/DDBJ whole genome shotgun (WGS) entry which is preliminary data.</text>
</comment>
<feature type="chain" id="PRO_5029605546" description="Lipoprotein" evidence="1">
    <location>
        <begin position="26"/>
        <end position="171"/>
    </location>
</feature>